<name>A0A2I0VHN9_9ASPA</name>
<proteinExistence type="predicted"/>
<evidence type="ECO:0000313" key="2">
    <source>
        <dbReference type="Proteomes" id="UP000233837"/>
    </source>
</evidence>
<accession>A0A2I0VHN9</accession>
<organism evidence="1 2">
    <name type="scientific">Dendrobium catenatum</name>
    <dbReference type="NCBI Taxonomy" id="906689"/>
    <lineage>
        <taxon>Eukaryota</taxon>
        <taxon>Viridiplantae</taxon>
        <taxon>Streptophyta</taxon>
        <taxon>Embryophyta</taxon>
        <taxon>Tracheophyta</taxon>
        <taxon>Spermatophyta</taxon>
        <taxon>Magnoliopsida</taxon>
        <taxon>Liliopsida</taxon>
        <taxon>Asparagales</taxon>
        <taxon>Orchidaceae</taxon>
        <taxon>Epidendroideae</taxon>
        <taxon>Malaxideae</taxon>
        <taxon>Dendrobiinae</taxon>
        <taxon>Dendrobium</taxon>
    </lineage>
</organism>
<protein>
    <submittedName>
        <fullName evidence="1">Uncharacterized protein</fullName>
    </submittedName>
</protein>
<dbReference type="PANTHER" id="PTHR32010">
    <property type="entry name" value="PHOTOSYSTEM II STABILITY/ASSEMBLY FACTOR HCF136, CHLOROPLASTIC"/>
    <property type="match status" value="1"/>
</dbReference>
<gene>
    <name evidence="1" type="ORF">MA16_Dca023062</name>
</gene>
<dbReference type="InterPro" id="IPR008507">
    <property type="entry name" value="DUF789"/>
</dbReference>
<reference evidence="1 2" key="2">
    <citation type="journal article" date="2017" name="Nature">
        <title>The Apostasia genome and the evolution of orchids.</title>
        <authorList>
            <person name="Zhang G.Q."/>
            <person name="Liu K.W."/>
            <person name="Li Z."/>
            <person name="Lohaus R."/>
            <person name="Hsiao Y.Y."/>
            <person name="Niu S.C."/>
            <person name="Wang J.Y."/>
            <person name="Lin Y.C."/>
            <person name="Xu Q."/>
            <person name="Chen L.J."/>
            <person name="Yoshida K."/>
            <person name="Fujiwara S."/>
            <person name="Wang Z.W."/>
            <person name="Zhang Y.Q."/>
            <person name="Mitsuda N."/>
            <person name="Wang M."/>
            <person name="Liu G.H."/>
            <person name="Pecoraro L."/>
            <person name="Huang H.X."/>
            <person name="Xiao X.J."/>
            <person name="Lin M."/>
            <person name="Wu X.Y."/>
            <person name="Wu W.L."/>
            <person name="Chen Y.Y."/>
            <person name="Chang S.B."/>
            <person name="Sakamoto S."/>
            <person name="Ohme-Takagi M."/>
            <person name="Yagi M."/>
            <person name="Zeng S.J."/>
            <person name="Shen C.Y."/>
            <person name="Yeh C.M."/>
            <person name="Luo Y.B."/>
            <person name="Tsai W.C."/>
            <person name="Van de Peer Y."/>
            <person name="Liu Z.J."/>
        </authorList>
    </citation>
    <scope>NUCLEOTIDE SEQUENCE [LARGE SCALE GENOMIC DNA]</scope>
    <source>
        <tissue evidence="1">The whole plant</tissue>
    </source>
</reference>
<dbReference type="Proteomes" id="UP000233837">
    <property type="component" value="Unassembled WGS sequence"/>
</dbReference>
<reference evidence="1 2" key="1">
    <citation type="journal article" date="2016" name="Sci. Rep.">
        <title>The Dendrobium catenatum Lindl. genome sequence provides insights into polysaccharide synthase, floral development and adaptive evolution.</title>
        <authorList>
            <person name="Zhang G.Q."/>
            <person name="Xu Q."/>
            <person name="Bian C."/>
            <person name="Tsai W.C."/>
            <person name="Yeh C.M."/>
            <person name="Liu K.W."/>
            <person name="Yoshida K."/>
            <person name="Zhang L.S."/>
            <person name="Chang S.B."/>
            <person name="Chen F."/>
            <person name="Shi Y."/>
            <person name="Su Y.Y."/>
            <person name="Zhang Y.Q."/>
            <person name="Chen L.J."/>
            <person name="Yin Y."/>
            <person name="Lin M."/>
            <person name="Huang H."/>
            <person name="Deng H."/>
            <person name="Wang Z.W."/>
            <person name="Zhu S.L."/>
            <person name="Zhao X."/>
            <person name="Deng C."/>
            <person name="Niu S.C."/>
            <person name="Huang J."/>
            <person name="Wang M."/>
            <person name="Liu G.H."/>
            <person name="Yang H.J."/>
            <person name="Xiao X.J."/>
            <person name="Hsiao Y.Y."/>
            <person name="Wu W.L."/>
            <person name="Chen Y.Y."/>
            <person name="Mitsuda N."/>
            <person name="Ohme-Takagi M."/>
            <person name="Luo Y.B."/>
            <person name="Van de Peer Y."/>
            <person name="Liu Z.J."/>
        </authorList>
    </citation>
    <scope>NUCLEOTIDE SEQUENCE [LARGE SCALE GENOMIC DNA]</scope>
    <source>
        <tissue evidence="1">The whole plant</tissue>
    </source>
</reference>
<keyword evidence="2" id="KW-1185">Reference proteome</keyword>
<dbReference type="Pfam" id="PF05623">
    <property type="entry name" value="DUF789"/>
    <property type="match status" value="1"/>
</dbReference>
<evidence type="ECO:0000313" key="1">
    <source>
        <dbReference type="EMBL" id="PKU62921.1"/>
    </source>
</evidence>
<dbReference type="AlphaFoldDB" id="A0A2I0VHN9"/>
<sequence>MGRTSRSFSSHENHIGTRCVKSFSNDVDTFSYNSVNDWRSTGIVSTLRGLDESKGACKKKKKKGKLNKLHSQIISSSGPSDMSCLKEISMGIESTNPKTDDLQSKIGLPNPKEGDHLSKVLIYKSIPVQVETKYNYSCSHFTVSQVGEHDLNNTGVECSPIIVPMHDCNQLDESSNLKATWNHYSNTDVTTVSTASSSSASSTPMWSYSEETRSLEKILADGDQIVPGQSNCRKNEIRNTLQTTSKLVTECNGCKDDRDRKFLSMMSCVEASMISRNIVSEITLRAEEDYKYCKNKKIKPEEEFMPSYIAAIKVKQYDPNEGHFQNFYGKSQMLSSINKQRQQDMENAQFFRQRARRNVACLQSEGIKAFNGCHLMANDISVTATSLKSSRYKGDGLLPSPQYHCAYKHVYVPLKRRVRERQGHLHEVEYRPTPFLDVSPEFLREGYLHGYHLQKIDSRGTHTSHLLEDTECTSQGYGPYLGFSPYGSHELSAMQDATGEAVFASQNDRIPSYSCSEPELLLNSNVKDCITSLGNSLKPIHTSFLPDNREDGDDNFLRKEEYQTKTCSANSCGEDLGDFKNGEQGVFVSGRKDGCITKGYEVRKSSMYAGSTWAEQALVTAYKLQRDSCYVELMTGSPIASFEKFLTSVSPVIVPSFSINEERDFFFTVQDPSIALHCIWSWYEKPGCYGLEVKAGDSHNFGRLKSLNEPFLAYFVPSLSAIQLFGYSHRSRNRKKIETVDQKEETENCLLPSSFLNHLCPRSLTDTNDHFLQNPVEKHRSLVHSVYEVDSSNCSNGNQYSSCVSSTGESKLIFEFFENDLPHERLSLYAKVKKLIKDGASNLHLSGNASGLECMKLQDLHPSSWYSVAWYPVYRIPDGPLRMAFLTYHSLGHFTLNPSRSCSSKQDVVCPVLGMLSYNAKHLQNEGWFILNKKAQNSLHKGQRSLDASKLLQDRISNLMGTAAVFERGHTKMNNVKVQNVHRDYNFFLSRQQ</sequence>
<dbReference type="PANTHER" id="PTHR32010:SF18">
    <property type="entry name" value="DUF789 FAMILY PROTEIN"/>
    <property type="match status" value="1"/>
</dbReference>
<dbReference type="EMBL" id="KZ503558">
    <property type="protein sequence ID" value="PKU62921.1"/>
    <property type="molecule type" value="Genomic_DNA"/>
</dbReference>